<proteinExistence type="predicted"/>
<evidence type="ECO:0000313" key="3">
    <source>
        <dbReference type="EMBL" id="TBN58392.1"/>
    </source>
</evidence>
<protein>
    <recommendedName>
        <fullName evidence="2">Transcription factor zinc-finger domain-containing protein</fullName>
    </recommendedName>
</protein>
<comment type="caution">
    <text evidence="3">The sequence shown here is derived from an EMBL/GenBank/DDBJ whole genome shotgun (WGS) entry which is preliminary data.</text>
</comment>
<evidence type="ECO:0000259" key="2">
    <source>
        <dbReference type="Pfam" id="PF13453"/>
    </source>
</evidence>
<dbReference type="AlphaFoldDB" id="A0A4Q9GTM8"/>
<feature type="domain" description="Transcription factor zinc-finger" evidence="2">
    <location>
        <begin position="2"/>
        <end position="42"/>
    </location>
</feature>
<dbReference type="InterPro" id="IPR027392">
    <property type="entry name" value="TF_Znf"/>
</dbReference>
<feature type="compositionally biased region" description="Low complexity" evidence="1">
    <location>
        <begin position="56"/>
        <end position="76"/>
    </location>
</feature>
<sequence>MKCPNDSATLVMSERSGVEIDYCPECRGVWLDRGELDKILERAAGEFTRAAEDFNRAAAAPQQPQFPAQQPQYRAPESQYGQRDSDRGYNNGYNQRPKKKESWLSDLFD</sequence>
<dbReference type="EMBL" id="SISG01000001">
    <property type="protein sequence ID" value="TBN58392.1"/>
    <property type="molecule type" value="Genomic_DNA"/>
</dbReference>
<dbReference type="RefSeq" id="WP_130982534.1">
    <property type="nucleotide sequence ID" value="NZ_SISG01000001.1"/>
</dbReference>
<feature type="region of interest" description="Disordered" evidence="1">
    <location>
        <begin position="53"/>
        <end position="109"/>
    </location>
</feature>
<evidence type="ECO:0000313" key="4">
    <source>
        <dbReference type="Proteomes" id="UP000294194"/>
    </source>
</evidence>
<accession>A0A4Q9GTM8</accession>
<evidence type="ECO:0000256" key="1">
    <source>
        <dbReference type="SAM" id="MobiDB-lite"/>
    </source>
</evidence>
<organism evidence="3 4">
    <name type="scientific">Glaciihabitans arcticus</name>
    <dbReference type="NCBI Taxonomy" id="2668039"/>
    <lineage>
        <taxon>Bacteria</taxon>
        <taxon>Bacillati</taxon>
        <taxon>Actinomycetota</taxon>
        <taxon>Actinomycetes</taxon>
        <taxon>Micrococcales</taxon>
        <taxon>Microbacteriaceae</taxon>
        <taxon>Glaciihabitans</taxon>
    </lineage>
</organism>
<dbReference type="Proteomes" id="UP000294194">
    <property type="component" value="Unassembled WGS sequence"/>
</dbReference>
<dbReference type="Pfam" id="PF13453">
    <property type="entry name" value="Zn_ribbon_TFIIB"/>
    <property type="match status" value="1"/>
</dbReference>
<gene>
    <name evidence="3" type="ORF">EYE40_13870</name>
</gene>
<reference evidence="4" key="1">
    <citation type="submission" date="2019-02" db="EMBL/GenBank/DDBJ databases">
        <title>Glaciihabitans arcticus sp. nov., a psychrotolerant bacterium isolated from polar soil.</title>
        <authorList>
            <person name="Dahal R.H."/>
        </authorList>
    </citation>
    <scope>NUCLEOTIDE SEQUENCE [LARGE SCALE GENOMIC DNA]</scope>
    <source>
        <strain evidence="4">RP-3-7</strain>
    </source>
</reference>
<keyword evidence="4" id="KW-1185">Reference proteome</keyword>
<name>A0A4Q9GTM8_9MICO</name>